<dbReference type="RefSeq" id="WP_153472264.1">
    <property type="nucleotide sequence ID" value="NZ_WBOF01000015.1"/>
</dbReference>
<evidence type="ECO:0000256" key="1">
    <source>
        <dbReference type="ARBA" id="ARBA00004255"/>
    </source>
</evidence>
<keyword evidence="2" id="KW-0333">Golgi apparatus</keyword>
<dbReference type="OrthoDB" id="4717569at2"/>
<evidence type="ECO:0000313" key="5">
    <source>
        <dbReference type="EMBL" id="MQS18119.1"/>
    </source>
</evidence>
<dbReference type="EMBL" id="WBOF01000015">
    <property type="protein sequence ID" value="MQS18119.1"/>
    <property type="molecule type" value="Genomic_DNA"/>
</dbReference>
<dbReference type="InterPro" id="IPR008628">
    <property type="entry name" value="GPP34-like"/>
</dbReference>
<dbReference type="GO" id="GO:0005737">
    <property type="term" value="C:cytoplasm"/>
    <property type="evidence" value="ECO:0007669"/>
    <property type="project" value="UniProtKB-ARBA"/>
</dbReference>
<dbReference type="Proteomes" id="UP000450000">
    <property type="component" value="Unassembled WGS sequence"/>
</dbReference>
<sequence>MSRGLHLDTYLLAFDTQAQSLQDRTRAGFLLRAAALAELAHRGAAAEDGTGRVQVVSADPTGDSVLDMLLAELGGHPRTWKSWIRRSRDDTLEAVEERLTVLGVVTMADRDPYGPVVPQRTVAMDEPREALDLQARVAELVRGDAPVAQAPFADAALAALAAHGHLRLVLSRHDRRAHAERITALTDRLADQAPGLTRAVTGLNLTMIAAQGGMGGS</sequence>
<name>A0A6N7L577_9ACTN</name>
<evidence type="ECO:0000313" key="6">
    <source>
        <dbReference type="Proteomes" id="UP000450000"/>
    </source>
</evidence>
<dbReference type="AlphaFoldDB" id="A0A6N7L577"/>
<gene>
    <name evidence="5" type="ORF">F7Q99_39525</name>
</gene>
<dbReference type="Pfam" id="PF05719">
    <property type="entry name" value="GPP34"/>
    <property type="match status" value="1"/>
</dbReference>
<evidence type="ECO:0000256" key="3">
    <source>
        <dbReference type="ARBA" id="ARBA00023121"/>
    </source>
</evidence>
<protein>
    <submittedName>
        <fullName evidence="5">GPP34 family phosphoprotein</fullName>
    </submittedName>
</protein>
<dbReference type="GO" id="GO:0070273">
    <property type="term" value="F:phosphatidylinositol-4-phosphate binding"/>
    <property type="evidence" value="ECO:0007669"/>
    <property type="project" value="InterPro"/>
</dbReference>
<proteinExistence type="predicted"/>
<keyword evidence="6" id="KW-1185">Reference proteome</keyword>
<comment type="subcellular location">
    <subcellularLocation>
        <location evidence="1">Golgi apparatus membrane</location>
        <topology evidence="1">Peripheral membrane protein</topology>
        <orientation evidence="1">Cytoplasmic side</orientation>
    </subcellularLocation>
</comment>
<reference evidence="5 6" key="1">
    <citation type="submission" date="2019-09" db="EMBL/GenBank/DDBJ databases">
        <title>Genome Sequences of Streptomyces kaniharaensis ATCC 21070.</title>
        <authorList>
            <person name="Zhu W."/>
            <person name="De Crecy-Lagard V."/>
            <person name="Richards N.G."/>
        </authorList>
    </citation>
    <scope>NUCLEOTIDE SEQUENCE [LARGE SCALE GENOMIC DNA]</scope>
    <source>
        <strain evidence="5 6">SF-557</strain>
    </source>
</reference>
<dbReference type="InterPro" id="IPR038261">
    <property type="entry name" value="GPP34-like_sf"/>
</dbReference>
<comment type="caution">
    <text evidence="5">The sequence shown here is derived from an EMBL/GenBank/DDBJ whole genome shotgun (WGS) entry which is preliminary data.</text>
</comment>
<evidence type="ECO:0000256" key="2">
    <source>
        <dbReference type="ARBA" id="ARBA00023034"/>
    </source>
</evidence>
<accession>A0A6N7L577</accession>
<keyword evidence="3" id="KW-0446">Lipid-binding</keyword>
<dbReference type="GO" id="GO:0012505">
    <property type="term" value="C:endomembrane system"/>
    <property type="evidence" value="ECO:0007669"/>
    <property type="project" value="UniProtKB-ARBA"/>
</dbReference>
<evidence type="ECO:0000256" key="4">
    <source>
        <dbReference type="ARBA" id="ARBA00023136"/>
    </source>
</evidence>
<organism evidence="5 6">
    <name type="scientific">Streptomyces kaniharaensis</name>
    <dbReference type="NCBI Taxonomy" id="212423"/>
    <lineage>
        <taxon>Bacteria</taxon>
        <taxon>Bacillati</taxon>
        <taxon>Actinomycetota</taxon>
        <taxon>Actinomycetes</taxon>
        <taxon>Kitasatosporales</taxon>
        <taxon>Streptomycetaceae</taxon>
        <taxon>Streptomyces</taxon>
    </lineage>
</organism>
<keyword evidence="4" id="KW-0472">Membrane</keyword>
<dbReference type="Gene3D" id="1.10.3630.10">
    <property type="entry name" value="yeast vps74-n-term truncation variant domain like"/>
    <property type="match status" value="1"/>
</dbReference>